<dbReference type="InterPro" id="IPR021354">
    <property type="entry name" value="DUF2975"/>
</dbReference>
<dbReference type="OrthoDB" id="9153951at2"/>
<keyword evidence="1" id="KW-1133">Transmembrane helix</keyword>
<evidence type="ECO:0000313" key="3">
    <source>
        <dbReference type="Proteomes" id="UP000427769"/>
    </source>
</evidence>
<evidence type="ECO:0000313" key="2">
    <source>
        <dbReference type="EMBL" id="BBO73988.1"/>
    </source>
</evidence>
<feature type="transmembrane region" description="Helical" evidence="1">
    <location>
        <begin position="150"/>
        <end position="166"/>
    </location>
</feature>
<dbReference type="KEGG" id="dwd:DSCW_14050"/>
<proteinExistence type="predicted"/>
<dbReference type="EMBL" id="AP021875">
    <property type="protein sequence ID" value="BBO73988.1"/>
    <property type="molecule type" value="Genomic_DNA"/>
</dbReference>
<sequence>MDNLSKIKKLSKGFYLLLSVLLFLVPLYYVLYWSLINHLPETLITVNTLSEPLIPHNLPMTLQFTGFLVSLLPLSALTYGLVNIRKIFSFYKRGVIFSFEHVSLFKKTAKALLLWVVFSIVYESAKSVLFTLGNPPGSRIINVGLSSSEITTLMVGGIVFLIAWVMDEGRILTEENELTV</sequence>
<feature type="transmembrane region" description="Helical" evidence="1">
    <location>
        <begin position="62"/>
        <end position="82"/>
    </location>
</feature>
<dbReference type="AlphaFoldDB" id="A0A5K7YZD0"/>
<accession>A0A5K7YZD0</accession>
<feature type="transmembrane region" description="Helical" evidence="1">
    <location>
        <begin position="112"/>
        <end position="130"/>
    </location>
</feature>
<organism evidence="2 3">
    <name type="scientific">Desulfosarcina widdelii</name>
    <dbReference type="NCBI Taxonomy" id="947919"/>
    <lineage>
        <taxon>Bacteria</taxon>
        <taxon>Pseudomonadati</taxon>
        <taxon>Thermodesulfobacteriota</taxon>
        <taxon>Desulfobacteria</taxon>
        <taxon>Desulfobacterales</taxon>
        <taxon>Desulfosarcinaceae</taxon>
        <taxon>Desulfosarcina</taxon>
    </lineage>
</organism>
<keyword evidence="3" id="KW-1185">Reference proteome</keyword>
<keyword evidence="1" id="KW-0472">Membrane</keyword>
<keyword evidence="1" id="KW-0812">Transmembrane</keyword>
<dbReference type="RefSeq" id="WP_155303051.1">
    <property type="nucleotide sequence ID" value="NZ_AP021875.1"/>
</dbReference>
<name>A0A5K7YZD0_9BACT</name>
<evidence type="ECO:0000256" key="1">
    <source>
        <dbReference type="SAM" id="Phobius"/>
    </source>
</evidence>
<reference evidence="2 3" key="1">
    <citation type="submission" date="2019-11" db="EMBL/GenBank/DDBJ databases">
        <title>Comparative genomics of hydrocarbon-degrading Desulfosarcina strains.</title>
        <authorList>
            <person name="Watanabe M."/>
            <person name="Kojima H."/>
            <person name="Fukui M."/>
        </authorList>
    </citation>
    <scope>NUCLEOTIDE SEQUENCE [LARGE SCALE GENOMIC DNA]</scope>
    <source>
        <strain evidence="2 3">PP31</strain>
    </source>
</reference>
<protein>
    <submittedName>
        <fullName evidence="2">Membrane protein</fullName>
    </submittedName>
</protein>
<dbReference type="Pfam" id="PF11188">
    <property type="entry name" value="DUF2975"/>
    <property type="match status" value="1"/>
</dbReference>
<dbReference type="Proteomes" id="UP000427769">
    <property type="component" value="Chromosome"/>
</dbReference>
<feature type="transmembrane region" description="Helical" evidence="1">
    <location>
        <begin position="12"/>
        <end position="31"/>
    </location>
</feature>
<gene>
    <name evidence="2" type="ORF">DSCW_14050</name>
</gene>